<dbReference type="EMBL" id="BAABUK010000003">
    <property type="protein sequence ID" value="GAA5808717.1"/>
    <property type="molecule type" value="Genomic_DNA"/>
</dbReference>
<proteinExistence type="predicted"/>
<reference evidence="1 2" key="1">
    <citation type="submission" date="2024-04" db="EMBL/GenBank/DDBJ databases">
        <title>genome sequences of Mucor flavus KT1a and Helicostylum pulchrum KT1b strains isolated from the surface of a dry-aged beef.</title>
        <authorList>
            <person name="Toyotome T."/>
            <person name="Hosono M."/>
            <person name="Torimaru M."/>
            <person name="Fukuda K."/>
            <person name="Mikami N."/>
        </authorList>
    </citation>
    <scope>NUCLEOTIDE SEQUENCE [LARGE SCALE GENOMIC DNA]</scope>
    <source>
        <strain evidence="1 2">KT1a</strain>
    </source>
</reference>
<accession>A0ABP9YPH0</accession>
<comment type="caution">
    <text evidence="1">The sequence shown here is derived from an EMBL/GenBank/DDBJ whole genome shotgun (WGS) entry which is preliminary data.</text>
</comment>
<gene>
    <name evidence="1" type="ORF">MFLAVUS_002112</name>
</gene>
<name>A0ABP9YPH0_9FUNG</name>
<keyword evidence="2" id="KW-1185">Reference proteome</keyword>
<dbReference type="Proteomes" id="UP001473302">
    <property type="component" value="Unassembled WGS sequence"/>
</dbReference>
<evidence type="ECO:0000313" key="1">
    <source>
        <dbReference type="EMBL" id="GAA5808717.1"/>
    </source>
</evidence>
<evidence type="ECO:0000313" key="2">
    <source>
        <dbReference type="Proteomes" id="UP001473302"/>
    </source>
</evidence>
<organism evidence="1 2">
    <name type="scientific">Mucor flavus</name>
    <dbReference type="NCBI Taxonomy" id="439312"/>
    <lineage>
        <taxon>Eukaryota</taxon>
        <taxon>Fungi</taxon>
        <taxon>Fungi incertae sedis</taxon>
        <taxon>Mucoromycota</taxon>
        <taxon>Mucoromycotina</taxon>
        <taxon>Mucoromycetes</taxon>
        <taxon>Mucorales</taxon>
        <taxon>Mucorineae</taxon>
        <taxon>Mucoraceae</taxon>
        <taxon>Mucor</taxon>
    </lineage>
</organism>
<sequence length="139" mass="16130">MVDEYTSYYDIPAVQCNQCHKQFAKQEPIQKLSKINHFFKTIFQTSCIRMKRHKKTIEKCCCKEKESAVNSKSSGSITFVDLPWIVPSEYHKNITGPHNQWIFRTGWTPQPDTSALLNHQCGSCISNIHQCSSCDWQEK</sequence>
<protein>
    <submittedName>
        <fullName evidence="1">Uncharacterized protein</fullName>
    </submittedName>
</protein>